<dbReference type="AlphaFoldDB" id="A0AAD4QY66"/>
<feature type="region of interest" description="Disordered" evidence="1">
    <location>
        <begin position="1"/>
        <end position="42"/>
    </location>
</feature>
<protein>
    <recommendedName>
        <fullName evidence="4">BTB domain-containing protein</fullName>
    </recommendedName>
</protein>
<gene>
    <name evidence="2" type="ORF">DdX_11525</name>
</gene>
<evidence type="ECO:0000313" key="2">
    <source>
        <dbReference type="EMBL" id="KAI1709127.1"/>
    </source>
</evidence>
<evidence type="ECO:0000313" key="3">
    <source>
        <dbReference type="Proteomes" id="UP001201812"/>
    </source>
</evidence>
<dbReference type="EMBL" id="JAKKPZ010000032">
    <property type="protein sequence ID" value="KAI1709127.1"/>
    <property type="molecule type" value="Genomic_DNA"/>
</dbReference>
<name>A0AAD4QY66_9BILA</name>
<evidence type="ECO:0000256" key="1">
    <source>
        <dbReference type="SAM" id="MobiDB-lite"/>
    </source>
</evidence>
<feature type="compositionally biased region" description="Low complexity" evidence="1">
    <location>
        <begin position="29"/>
        <end position="41"/>
    </location>
</feature>
<feature type="region of interest" description="Disordered" evidence="1">
    <location>
        <begin position="109"/>
        <end position="129"/>
    </location>
</feature>
<dbReference type="Proteomes" id="UP001201812">
    <property type="component" value="Unassembled WGS sequence"/>
</dbReference>
<sequence>MSPPVSVQPRRRPPRLRLGPDAFGSKKVTTPTTDSHPSPSTMENVRQMHYMALKRRCNPLRALDTPLPGNPAALPGQQSQIQNGSATSLVASARSPLCAFVYSDAIPTDDRPIGDTPKSEAPSCSKNVDYRLTDPSRPLEVKVAGRSIFVNPEFLQNLSPMLTQFLVREMVAGKQKSVESHLDELNYNDVLQVVMALCPTELGMFPTPVTKETFPILIRMADDFTIPRLKQLCEQFVLHLPLNQSHVSVDDLVEFLSLSIKYHMTMTSRIRLLAGLLGMPPPIAIPTEASVEPLVEPLFNSAYEMYTTGRLAHAKLLDEARLKVPCSVCRTEALSEPAIPGIQPVSFVVCSCCKATLCSNCCAMPCMTLLEKFVIENFGKKRRALMRIYENGIH</sequence>
<evidence type="ECO:0008006" key="4">
    <source>
        <dbReference type="Google" id="ProtNLM"/>
    </source>
</evidence>
<reference evidence="2" key="1">
    <citation type="submission" date="2022-01" db="EMBL/GenBank/DDBJ databases">
        <title>Genome Sequence Resource for Two Populations of Ditylenchus destructor, the Migratory Endoparasitic Phytonematode.</title>
        <authorList>
            <person name="Zhang H."/>
            <person name="Lin R."/>
            <person name="Xie B."/>
        </authorList>
    </citation>
    <scope>NUCLEOTIDE SEQUENCE</scope>
    <source>
        <strain evidence="2">BazhouSP</strain>
    </source>
</reference>
<accession>A0AAD4QY66</accession>
<comment type="caution">
    <text evidence="2">The sequence shown here is derived from an EMBL/GenBank/DDBJ whole genome shotgun (WGS) entry which is preliminary data.</text>
</comment>
<dbReference type="Gene3D" id="3.30.710.10">
    <property type="entry name" value="Potassium Channel Kv1.1, Chain A"/>
    <property type="match status" value="1"/>
</dbReference>
<organism evidence="2 3">
    <name type="scientific">Ditylenchus destructor</name>
    <dbReference type="NCBI Taxonomy" id="166010"/>
    <lineage>
        <taxon>Eukaryota</taxon>
        <taxon>Metazoa</taxon>
        <taxon>Ecdysozoa</taxon>
        <taxon>Nematoda</taxon>
        <taxon>Chromadorea</taxon>
        <taxon>Rhabditida</taxon>
        <taxon>Tylenchina</taxon>
        <taxon>Tylenchomorpha</taxon>
        <taxon>Sphaerularioidea</taxon>
        <taxon>Anguinidae</taxon>
        <taxon>Anguininae</taxon>
        <taxon>Ditylenchus</taxon>
    </lineage>
</organism>
<dbReference type="InterPro" id="IPR011333">
    <property type="entry name" value="SKP1/BTB/POZ_sf"/>
</dbReference>
<proteinExistence type="predicted"/>
<keyword evidence="3" id="KW-1185">Reference proteome</keyword>